<sequence length="254" mass="27977">MNNVANKNLPVIAGVEITTDAEGRFNLNALHKASGLGEEKAPAKFFRNKTAKDLISELENQTGQICLVSSEGKSGGTFAHELLAVEYAGWISPKFRLQVNQTFIDYRSGKLASVSVDPMKVLRDPDALRGILLTYTEKVIALEGQVADMKPDVDAFDRIAKKATGSMCITDTAKHLQINPKTLFNTLSSNKWIYRRLGKKNWIGYQDKLQQGLLEHKITIVAKDDGTERVCEQVLVTAKGISKLAKMLSVKKAA</sequence>
<proteinExistence type="predicted"/>
<dbReference type="EMBL" id="MUBK01000057">
    <property type="protein sequence ID" value="OTA15418.1"/>
    <property type="molecule type" value="Genomic_DNA"/>
</dbReference>
<dbReference type="STRING" id="40578.Xbed_03594"/>
<protein>
    <submittedName>
        <fullName evidence="2">DNA-binding protein</fullName>
    </submittedName>
</protein>
<dbReference type="Pfam" id="PF04383">
    <property type="entry name" value="KilA-N"/>
    <property type="match status" value="1"/>
</dbReference>
<accession>A0A1Y2S9T9</accession>
<feature type="domain" description="KilA-N" evidence="1">
    <location>
        <begin position="6"/>
        <end position="106"/>
    </location>
</feature>
<dbReference type="AlphaFoldDB" id="A0A1Y2S9T9"/>
<dbReference type="InterPro" id="IPR005039">
    <property type="entry name" value="Ant_C"/>
</dbReference>
<organism evidence="2 3">
    <name type="scientific">Xenorhabdus beddingii</name>
    <dbReference type="NCBI Taxonomy" id="40578"/>
    <lineage>
        <taxon>Bacteria</taxon>
        <taxon>Pseudomonadati</taxon>
        <taxon>Pseudomonadota</taxon>
        <taxon>Gammaproteobacteria</taxon>
        <taxon>Enterobacterales</taxon>
        <taxon>Morganellaceae</taxon>
        <taxon>Xenorhabdus</taxon>
    </lineage>
</organism>
<reference evidence="2 3" key="1">
    <citation type="submission" date="2017-01" db="EMBL/GenBank/DDBJ databases">
        <title>Deconstructing symbiosis and pathogenesis requirements using a combined genomic-metabolomic approach.</title>
        <authorList>
            <person name="Tobias N.J."/>
            <person name="Wolff H."/>
            <person name="Djahanschiri B."/>
            <person name="Ebersberger I."/>
            <person name="Bode H.B."/>
        </authorList>
    </citation>
    <scope>NUCLEOTIDE SEQUENCE [LARGE SCALE GENOMIC DNA]</scope>
    <source>
        <strain evidence="2 3">DSM 4764</strain>
    </source>
</reference>
<dbReference type="Pfam" id="PF03374">
    <property type="entry name" value="ANT"/>
    <property type="match status" value="1"/>
</dbReference>
<dbReference type="GO" id="GO:0003677">
    <property type="term" value="F:DNA binding"/>
    <property type="evidence" value="ECO:0007669"/>
    <property type="project" value="UniProtKB-KW"/>
</dbReference>
<comment type="caution">
    <text evidence="2">The sequence shown here is derived from an EMBL/GenBank/DDBJ whole genome shotgun (WGS) entry which is preliminary data.</text>
</comment>
<evidence type="ECO:0000313" key="3">
    <source>
        <dbReference type="Proteomes" id="UP000194204"/>
    </source>
</evidence>
<dbReference type="RefSeq" id="WP_208612271.1">
    <property type="nucleotide sequence ID" value="NZ_CAWNHF010000164.1"/>
</dbReference>
<dbReference type="InterPro" id="IPR018004">
    <property type="entry name" value="KilA/APSES_HTH"/>
</dbReference>
<evidence type="ECO:0000259" key="1">
    <source>
        <dbReference type="PROSITE" id="PS51301"/>
    </source>
</evidence>
<dbReference type="SMART" id="SM01252">
    <property type="entry name" value="KilA-N"/>
    <property type="match status" value="1"/>
</dbReference>
<dbReference type="PROSITE" id="PS51301">
    <property type="entry name" value="KILA_N"/>
    <property type="match status" value="1"/>
</dbReference>
<keyword evidence="2" id="KW-0238">DNA-binding</keyword>
<gene>
    <name evidence="2" type="ORF">Xbed_03594</name>
</gene>
<dbReference type="InterPro" id="IPR017880">
    <property type="entry name" value="KilA_N"/>
</dbReference>
<evidence type="ECO:0000313" key="2">
    <source>
        <dbReference type="EMBL" id="OTA15418.1"/>
    </source>
</evidence>
<keyword evidence="3" id="KW-1185">Reference proteome</keyword>
<dbReference type="Proteomes" id="UP000194204">
    <property type="component" value="Unassembled WGS sequence"/>
</dbReference>
<name>A0A1Y2S9T9_9GAMM</name>